<dbReference type="InterPro" id="IPR016169">
    <property type="entry name" value="FAD-bd_PCMH_sub2"/>
</dbReference>
<dbReference type="Proteomes" id="UP000480246">
    <property type="component" value="Unassembled WGS sequence"/>
</dbReference>
<feature type="active site" evidence="16">
    <location>
        <position position="291"/>
    </location>
</feature>
<evidence type="ECO:0000259" key="18">
    <source>
        <dbReference type="Pfam" id="PF02873"/>
    </source>
</evidence>
<reference evidence="19 20" key="1">
    <citation type="submission" date="2019-10" db="EMBL/GenBank/DDBJ databases">
        <title>Gracilibacillus sp. nov. isolated from rice seeds.</title>
        <authorList>
            <person name="He S."/>
        </authorList>
    </citation>
    <scope>NUCLEOTIDE SEQUENCE [LARGE SCALE GENOMIC DNA]</scope>
    <source>
        <strain evidence="19 20">TD8</strain>
    </source>
</reference>
<dbReference type="InterPro" id="IPR011601">
    <property type="entry name" value="MurB_C"/>
</dbReference>
<evidence type="ECO:0000256" key="7">
    <source>
        <dbReference type="ARBA" id="ARBA00022630"/>
    </source>
</evidence>
<dbReference type="Pfam" id="PF02873">
    <property type="entry name" value="MurB_C"/>
    <property type="match status" value="1"/>
</dbReference>
<evidence type="ECO:0000256" key="1">
    <source>
        <dbReference type="ARBA" id="ARBA00001974"/>
    </source>
</evidence>
<evidence type="ECO:0000259" key="17">
    <source>
        <dbReference type="Pfam" id="PF01565"/>
    </source>
</evidence>
<dbReference type="InterPro" id="IPR016167">
    <property type="entry name" value="FAD-bd_PCMH_sub1"/>
</dbReference>
<comment type="function">
    <text evidence="2 16">Cell wall formation.</text>
</comment>
<feature type="domain" description="FAD linked oxidase N-terminal" evidence="17">
    <location>
        <begin position="24"/>
        <end position="138"/>
    </location>
</feature>
<dbReference type="EMBL" id="WEID01000057">
    <property type="protein sequence ID" value="KAB8133667.1"/>
    <property type="molecule type" value="Genomic_DNA"/>
</dbReference>
<evidence type="ECO:0000256" key="12">
    <source>
        <dbReference type="ARBA" id="ARBA00023002"/>
    </source>
</evidence>
<comment type="caution">
    <text evidence="19">The sequence shown here is derived from an EMBL/GenBank/DDBJ whole genome shotgun (WGS) entry which is preliminary data.</text>
</comment>
<dbReference type="GO" id="GO:0009252">
    <property type="term" value="P:peptidoglycan biosynthetic process"/>
    <property type="evidence" value="ECO:0007669"/>
    <property type="project" value="UniProtKB-UniRule"/>
</dbReference>
<keyword evidence="6 16" id="KW-0132">Cell division</keyword>
<evidence type="ECO:0000256" key="4">
    <source>
        <dbReference type="ARBA" id="ARBA00004752"/>
    </source>
</evidence>
<feature type="active site" description="Proton donor" evidence="16">
    <location>
        <position position="217"/>
    </location>
</feature>
<gene>
    <name evidence="16 19" type="primary">murB</name>
    <name evidence="19" type="ORF">F9U64_12255</name>
</gene>
<dbReference type="Pfam" id="PF01565">
    <property type="entry name" value="FAD_binding_4"/>
    <property type="match status" value="1"/>
</dbReference>
<evidence type="ECO:0000313" key="20">
    <source>
        <dbReference type="Proteomes" id="UP000480246"/>
    </source>
</evidence>
<proteinExistence type="inferred from homology"/>
<evidence type="ECO:0000256" key="15">
    <source>
        <dbReference type="ARBA" id="ARBA00048914"/>
    </source>
</evidence>
<dbReference type="GO" id="GO:0008360">
    <property type="term" value="P:regulation of cell shape"/>
    <property type="evidence" value="ECO:0007669"/>
    <property type="project" value="UniProtKB-KW"/>
</dbReference>
<dbReference type="HAMAP" id="MF_00037">
    <property type="entry name" value="MurB"/>
    <property type="match status" value="1"/>
</dbReference>
<dbReference type="InterPro" id="IPR003170">
    <property type="entry name" value="MurB"/>
</dbReference>
<comment type="pathway">
    <text evidence="4 16">Cell wall biogenesis; peptidoglycan biosynthesis.</text>
</comment>
<keyword evidence="8 16" id="KW-0274">FAD</keyword>
<evidence type="ECO:0000256" key="3">
    <source>
        <dbReference type="ARBA" id="ARBA00004496"/>
    </source>
</evidence>
<accession>A0A7C8KTK6</accession>
<evidence type="ECO:0000256" key="10">
    <source>
        <dbReference type="ARBA" id="ARBA00022960"/>
    </source>
</evidence>
<evidence type="ECO:0000256" key="6">
    <source>
        <dbReference type="ARBA" id="ARBA00022618"/>
    </source>
</evidence>
<evidence type="ECO:0000256" key="8">
    <source>
        <dbReference type="ARBA" id="ARBA00022827"/>
    </source>
</evidence>
<evidence type="ECO:0000256" key="9">
    <source>
        <dbReference type="ARBA" id="ARBA00022857"/>
    </source>
</evidence>
<dbReference type="PANTHER" id="PTHR21071">
    <property type="entry name" value="UDP-N-ACETYLENOLPYRUVOYLGLUCOSAMINE REDUCTASE"/>
    <property type="match status" value="1"/>
</dbReference>
<evidence type="ECO:0000256" key="14">
    <source>
        <dbReference type="ARBA" id="ARBA00023316"/>
    </source>
</evidence>
<comment type="similarity">
    <text evidence="16">Belongs to the MurB family.</text>
</comment>
<dbReference type="InterPro" id="IPR036635">
    <property type="entry name" value="MurB_C_sf"/>
</dbReference>
<evidence type="ECO:0000256" key="11">
    <source>
        <dbReference type="ARBA" id="ARBA00022984"/>
    </source>
</evidence>
<dbReference type="GO" id="GO:0050660">
    <property type="term" value="F:flavin adenine dinucleotide binding"/>
    <property type="evidence" value="ECO:0007669"/>
    <property type="project" value="InterPro"/>
</dbReference>
<dbReference type="EC" id="1.3.1.98" evidence="16"/>
<keyword evidence="13 16" id="KW-0131">Cell cycle</keyword>
<sequence length="295" mass="34219">MNYVKVKNNSLKNLNTLRINSVAELIIYPLNYNGVQDIFHEYREKNIIIIGNGSNILFTKEYYDNNYLFISFKLMDFIGLVNNQIVCDAGVSLSSLSWYALENRIKGYEFLEDIPGSLGGAVIMNAGTYEDNIGQLIEEVTHYNIDKDEIITENVDKSDFGRRESKWADINSIILSVKLRAKEEYIVEDYQDLLEDLFAIKKNRYNKQPRDFPNAGSVFKRPNLNGKDYFIWKLFDELGLRGYRKNGAMISEKHPGFIINYDDAKPQDILYIINLATEQVKENFGIELELEWKLV</sequence>
<dbReference type="SUPFAM" id="SSF56176">
    <property type="entry name" value="FAD-binding/transporter-associated domain-like"/>
    <property type="match status" value="1"/>
</dbReference>
<comment type="cofactor">
    <cofactor evidence="1 16">
        <name>FAD</name>
        <dbReference type="ChEBI" id="CHEBI:57692"/>
    </cofactor>
</comment>
<evidence type="ECO:0000256" key="16">
    <source>
        <dbReference type="HAMAP-Rule" id="MF_00037"/>
    </source>
</evidence>
<feature type="domain" description="UDP-N-acetylenolpyruvoylglucosamine reductase C-terminal" evidence="18">
    <location>
        <begin position="198"/>
        <end position="295"/>
    </location>
</feature>
<dbReference type="SUPFAM" id="SSF56194">
    <property type="entry name" value="Uridine diphospho-N-Acetylenolpyruvylglucosamine reductase, MurB, C-terminal domain"/>
    <property type="match status" value="1"/>
</dbReference>
<keyword evidence="5 16" id="KW-0963">Cytoplasm</keyword>
<dbReference type="AlphaFoldDB" id="A0A7C8KTK6"/>
<evidence type="ECO:0000313" key="19">
    <source>
        <dbReference type="EMBL" id="KAB8133667.1"/>
    </source>
</evidence>
<keyword evidence="14 16" id="KW-0961">Cell wall biogenesis/degradation</keyword>
<keyword evidence="20" id="KW-1185">Reference proteome</keyword>
<feature type="active site" evidence="16">
    <location>
        <position position="163"/>
    </location>
</feature>
<dbReference type="RefSeq" id="WP_153403775.1">
    <property type="nucleotide sequence ID" value="NZ_ML762431.1"/>
</dbReference>
<evidence type="ECO:0000256" key="5">
    <source>
        <dbReference type="ARBA" id="ARBA00022490"/>
    </source>
</evidence>
<dbReference type="GO" id="GO:0051301">
    <property type="term" value="P:cell division"/>
    <property type="evidence" value="ECO:0007669"/>
    <property type="project" value="UniProtKB-KW"/>
</dbReference>
<dbReference type="OrthoDB" id="9804753at2"/>
<dbReference type="InterPro" id="IPR036318">
    <property type="entry name" value="FAD-bd_PCMH-like_sf"/>
</dbReference>
<dbReference type="GO" id="GO:0008762">
    <property type="term" value="F:UDP-N-acetylmuramate dehydrogenase activity"/>
    <property type="evidence" value="ECO:0007669"/>
    <property type="project" value="UniProtKB-UniRule"/>
</dbReference>
<keyword evidence="10 16" id="KW-0133">Cell shape</keyword>
<dbReference type="GO" id="GO:0005829">
    <property type="term" value="C:cytosol"/>
    <property type="evidence" value="ECO:0007669"/>
    <property type="project" value="TreeGrafter"/>
</dbReference>
<dbReference type="PANTHER" id="PTHR21071:SF4">
    <property type="entry name" value="UDP-N-ACETYLENOLPYRUVOYLGLUCOSAMINE REDUCTASE"/>
    <property type="match status" value="1"/>
</dbReference>
<evidence type="ECO:0000256" key="2">
    <source>
        <dbReference type="ARBA" id="ARBA00003921"/>
    </source>
</evidence>
<name>A0A7C8KTK6_9BACI</name>
<evidence type="ECO:0000256" key="13">
    <source>
        <dbReference type="ARBA" id="ARBA00023306"/>
    </source>
</evidence>
<protein>
    <recommendedName>
        <fullName evidence="16">UDP-N-acetylenolpyruvoylglucosamine reductase</fullName>
        <ecNumber evidence="16">1.3.1.98</ecNumber>
    </recommendedName>
    <alternativeName>
        <fullName evidence="16">UDP-N-acetylmuramate dehydrogenase</fullName>
    </alternativeName>
</protein>
<comment type="subcellular location">
    <subcellularLocation>
        <location evidence="3 16">Cytoplasm</location>
    </subcellularLocation>
</comment>
<keyword evidence="11 16" id="KW-0573">Peptidoglycan synthesis</keyword>
<dbReference type="GO" id="GO:0071555">
    <property type="term" value="P:cell wall organization"/>
    <property type="evidence" value="ECO:0007669"/>
    <property type="project" value="UniProtKB-KW"/>
</dbReference>
<comment type="catalytic activity">
    <reaction evidence="15 16">
        <text>UDP-N-acetyl-alpha-D-muramate + NADP(+) = UDP-N-acetyl-3-O-(1-carboxyvinyl)-alpha-D-glucosamine + NADPH + H(+)</text>
        <dbReference type="Rhea" id="RHEA:12248"/>
        <dbReference type="ChEBI" id="CHEBI:15378"/>
        <dbReference type="ChEBI" id="CHEBI:57783"/>
        <dbReference type="ChEBI" id="CHEBI:58349"/>
        <dbReference type="ChEBI" id="CHEBI:68483"/>
        <dbReference type="ChEBI" id="CHEBI:70757"/>
        <dbReference type="EC" id="1.3.1.98"/>
    </reaction>
</comment>
<keyword evidence="9 16" id="KW-0521">NADP</keyword>
<dbReference type="Gene3D" id="3.30.465.10">
    <property type="match status" value="1"/>
</dbReference>
<keyword evidence="7 16" id="KW-0285">Flavoprotein</keyword>
<dbReference type="Gene3D" id="3.30.43.10">
    <property type="entry name" value="Uridine Diphospho-n-acetylenolpyruvylglucosamine Reductase, domain 2"/>
    <property type="match status" value="1"/>
</dbReference>
<dbReference type="InterPro" id="IPR006094">
    <property type="entry name" value="Oxid_FAD_bind_N"/>
</dbReference>
<dbReference type="NCBIfam" id="TIGR00179">
    <property type="entry name" value="murB"/>
    <property type="match status" value="1"/>
</dbReference>
<keyword evidence="12 16" id="KW-0560">Oxidoreductase</keyword>
<dbReference type="Gene3D" id="3.90.78.10">
    <property type="entry name" value="UDP-N-acetylenolpyruvoylglucosamine reductase, C-terminal domain"/>
    <property type="match status" value="1"/>
</dbReference>
<dbReference type="UniPathway" id="UPA00219"/>
<organism evidence="19 20">
    <name type="scientific">Gracilibacillus oryzae</name>
    <dbReference type="NCBI Taxonomy" id="1672701"/>
    <lineage>
        <taxon>Bacteria</taxon>
        <taxon>Bacillati</taxon>
        <taxon>Bacillota</taxon>
        <taxon>Bacilli</taxon>
        <taxon>Bacillales</taxon>
        <taxon>Bacillaceae</taxon>
        <taxon>Gracilibacillus</taxon>
    </lineage>
</organism>